<dbReference type="InterPro" id="IPR027640">
    <property type="entry name" value="Kinesin-like_fam"/>
</dbReference>
<feature type="compositionally biased region" description="Low complexity" evidence="15">
    <location>
        <begin position="123"/>
        <end position="142"/>
    </location>
</feature>
<keyword evidence="2" id="KW-0963">Cytoplasm</keyword>
<evidence type="ECO:0000256" key="11">
    <source>
        <dbReference type="ARBA" id="ARBA00023306"/>
    </source>
</evidence>
<feature type="binding site" evidence="12">
    <location>
        <begin position="366"/>
        <end position="373"/>
    </location>
    <ligand>
        <name>ATP</name>
        <dbReference type="ChEBI" id="CHEBI:30616"/>
    </ligand>
</feature>
<evidence type="ECO:0000256" key="7">
    <source>
        <dbReference type="ARBA" id="ARBA00022840"/>
    </source>
</evidence>
<evidence type="ECO:0000313" key="18">
    <source>
        <dbReference type="Proteomes" id="UP000299102"/>
    </source>
</evidence>
<dbReference type="Proteomes" id="UP000299102">
    <property type="component" value="Unassembled WGS sequence"/>
</dbReference>
<dbReference type="PANTHER" id="PTHR47971:SF8">
    <property type="entry name" value="KINESIN-LIKE PROTEIN"/>
    <property type="match status" value="1"/>
</dbReference>
<evidence type="ECO:0000256" key="3">
    <source>
        <dbReference type="ARBA" id="ARBA00022618"/>
    </source>
</evidence>
<dbReference type="STRING" id="151549.A0A4C1S9H9"/>
<dbReference type="GO" id="GO:0007019">
    <property type="term" value="P:microtubule depolymerization"/>
    <property type="evidence" value="ECO:0007669"/>
    <property type="project" value="TreeGrafter"/>
</dbReference>
<keyword evidence="10" id="KW-0206">Cytoskeleton</keyword>
<evidence type="ECO:0000313" key="17">
    <source>
        <dbReference type="EMBL" id="GBO98888.1"/>
    </source>
</evidence>
<feature type="region of interest" description="Disordered" evidence="15">
    <location>
        <begin position="84"/>
        <end position="172"/>
    </location>
</feature>
<comment type="caution">
    <text evidence="17">The sequence shown here is derived from an EMBL/GenBank/DDBJ whole genome shotgun (WGS) entry which is preliminary data.</text>
</comment>
<feature type="compositionally biased region" description="Polar residues" evidence="15">
    <location>
        <begin position="108"/>
        <end position="118"/>
    </location>
</feature>
<evidence type="ECO:0000256" key="15">
    <source>
        <dbReference type="SAM" id="MobiDB-lite"/>
    </source>
</evidence>
<dbReference type="FunFam" id="3.40.850.10:FF:000006">
    <property type="entry name" value="Kinesin-like protein"/>
    <property type="match status" value="1"/>
</dbReference>
<evidence type="ECO:0000256" key="2">
    <source>
        <dbReference type="ARBA" id="ARBA00022490"/>
    </source>
</evidence>
<accession>A0A4C1S9H9</accession>
<dbReference type="SMART" id="SM00129">
    <property type="entry name" value="KISc"/>
    <property type="match status" value="1"/>
</dbReference>
<keyword evidence="5 12" id="KW-0547">Nucleotide-binding</keyword>
<dbReference type="EMBL" id="BGZK01000002">
    <property type="protein sequence ID" value="GBO98888.1"/>
    <property type="molecule type" value="Genomic_DNA"/>
</dbReference>
<dbReference type="GO" id="GO:0008017">
    <property type="term" value="F:microtubule binding"/>
    <property type="evidence" value="ECO:0007669"/>
    <property type="project" value="InterPro"/>
</dbReference>
<dbReference type="PROSITE" id="PS00411">
    <property type="entry name" value="KINESIN_MOTOR_1"/>
    <property type="match status" value="1"/>
</dbReference>
<gene>
    <name evidence="17" type="primary">Klp10A</name>
    <name evidence="17" type="ORF">EVAR_306_1</name>
</gene>
<evidence type="ECO:0000259" key="16">
    <source>
        <dbReference type="PROSITE" id="PS50067"/>
    </source>
</evidence>
<keyword evidence="6" id="KW-0498">Mitosis</keyword>
<comment type="similarity">
    <text evidence="12 13">Belongs to the TRAFAC class myosin-kinesin ATPase superfamily. Kinesin family.</text>
</comment>
<evidence type="ECO:0000256" key="10">
    <source>
        <dbReference type="ARBA" id="ARBA00023212"/>
    </source>
</evidence>
<feature type="coiled-coil region" evidence="14">
    <location>
        <begin position="207"/>
        <end position="241"/>
    </location>
</feature>
<dbReference type="PANTHER" id="PTHR47971">
    <property type="entry name" value="KINESIN-RELATED PROTEIN 6"/>
    <property type="match status" value="1"/>
</dbReference>
<evidence type="ECO:0000256" key="12">
    <source>
        <dbReference type="PROSITE-ProRule" id="PRU00283"/>
    </source>
</evidence>
<dbReference type="Pfam" id="PF00225">
    <property type="entry name" value="Kinesin"/>
    <property type="match status" value="1"/>
</dbReference>
<evidence type="ECO:0000256" key="9">
    <source>
        <dbReference type="ARBA" id="ARBA00023175"/>
    </source>
</evidence>
<dbReference type="Gene3D" id="3.40.850.10">
    <property type="entry name" value="Kinesin motor domain"/>
    <property type="match status" value="1"/>
</dbReference>
<protein>
    <recommendedName>
        <fullName evidence="13">Kinesin-like protein</fullName>
    </recommendedName>
</protein>
<proteinExistence type="inferred from homology"/>
<evidence type="ECO:0000256" key="5">
    <source>
        <dbReference type="ARBA" id="ARBA00022741"/>
    </source>
</evidence>
<reference evidence="17 18" key="1">
    <citation type="journal article" date="2019" name="Commun. Biol.">
        <title>The bagworm genome reveals a unique fibroin gene that provides high tensile strength.</title>
        <authorList>
            <person name="Kono N."/>
            <person name="Nakamura H."/>
            <person name="Ohtoshi R."/>
            <person name="Tomita M."/>
            <person name="Numata K."/>
            <person name="Arakawa K."/>
        </authorList>
    </citation>
    <scope>NUCLEOTIDE SEQUENCE [LARGE SCALE GENOMIC DNA]</scope>
</reference>
<evidence type="ECO:0000256" key="14">
    <source>
        <dbReference type="SAM" id="Coils"/>
    </source>
</evidence>
<feature type="compositionally biased region" description="Pro residues" evidence="15">
    <location>
        <begin position="143"/>
        <end position="160"/>
    </location>
</feature>
<dbReference type="GO" id="GO:0051301">
    <property type="term" value="P:cell division"/>
    <property type="evidence" value="ECO:0007669"/>
    <property type="project" value="UniProtKB-KW"/>
</dbReference>
<name>A0A4C1S9H9_EUMVA</name>
<feature type="domain" description="Kinesin motor" evidence="16">
    <location>
        <begin position="276"/>
        <end position="608"/>
    </location>
</feature>
<dbReference type="AlphaFoldDB" id="A0A4C1S9H9"/>
<evidence type="ECO:0000256" key="4">
    <source>
        <dbReference type="ARBA" id="ARBA00022701"/>
    </source>
</evidence>
<keyword evidence="3" id="KW-0132">Cell division</keyword>
<dbReference type="InterPro" id="IPR036961">
    <property type="entry name" value="Kinesin_motor_dom_sf"/>
</dbReference>
<dbReference type="InterPro" id="IPR019821">
    <property type="entry name" value="Kinesin_motor_CS"/>
</dbReference>
<keyword evidence="4 13" id="KW-0493">Microtubule</keyword>
<evidence type="ECO:0000256" key="13">
    <source>
        <dbReference type="RuleBase" id="RU000394"/>
    </source>
</evidence>
<evidence type="ECO:0000256" key="8">
    <source>
        <dbReference type="ARBA" id="ARBA00023054"/>
    </source>
</evidence>
<evidence type="ECO:0000256" key="1">
    <source>
        <dbReference type="ARBA" id="ARBA00004245"/>
    </source>
</evidence>
<dbReference type="CDD" id="cd01367">
    <property type="entry name" value="KISc_KIF2_like"/>
    <property type="match status" value="1"/>
</dbReference>
<keyword evidence="7 12" id="KW-0067">ATP-binding</keyword>
<evidence type="ECO:0000256" key="6">
    <source>
        <dbReference type="ARBA" id="ARBA00022776"/>
    </source>
</evidence>
<dbReference type="GO" id="GO:0005874">
    <property type="term" value="C:microtubule"/>
    <property type="evidence" value="ECO:0007669"/>
    <property type="project" value="UniProtKB-KW"/>
</dbReference>
<dbReference type="GO" id="GO:0005524">
    <property type="term" value="F:ATP binding"/>
    <property type="evidence" value="ECO:0007669"/>
    <property type="project" value="UniProtKB-UniRule"/>
</dbReference>
<keyword evidence="11" id="KW-0131">Cell cycle</keyword>
<dbReference type="InterPro" id="IPR027417">
    <property type="entry name" value="P-loop_NTPase"/>
</dbReference>
<dbReference type="PRINTS" id="PR00380">
    <property type="entry name" value="KINESINHEAVY"/>
</dbReference>
<comment type="subcellular location">
    <subcellularLocation>
        <location evidence="1">Cytoplasm</location>
        <location evidence="1">Cytoskeleton</location>
    </subcellularLocation>
</comment>
<organism evidence="17 18">
    <name type="scientific">Eumeta variegata</name>
    <name type="common">Bagworm moth</name>
    <name type="synonym">Eumeta japonica</name>
    <dbReference type="NCBI Taxonomy" id="151549"/>
    <lineage>
        <taxon>Eukaryota</taxon>
        <taxon>Metazoa</taxon>
        <taxon>Ecdysozoa</taxon>
        <taxon>Arthropoda</taxon>
        <taxon>Hexapoda</taxon>
        <taxon>Insecta</taxon>
        <taxon>Pterygota</taxon>
        <taxon>Neoptera</taxon>
        <taxon>Endopterygota</taxon>
        <taxon>Lepidoptera</taxon>
        <taxon>Glossata</taxon>
        <taxon>Ditrysia</taxon>
        <taxon>Tineoidea</taxon>
        <taxon>Psychidae</taxon>
        <taxon>Oiketicinae</taxon>
        <taxon>Eumeta</taxon>
    </lineage>
</organism>
<keyword evidence="9 12" id="KW-0505">Motor protein</keyword>
<dbReference type="SUPFAM" id="SSF52540">
    <property type="entry name" value="P-loop containing nucleoside triphosphate hydrolases"/>
    <property type="match status" value="1"/>
</dbReference>
<dbReference type="InterPro" id="IPR001752">
    <property type="entry name" value="Kinesin_motor_dom"/>
</dbReference>
<keyword evidence="8 14" id="KW-0175">Coiled coil</keyword>
<dbReference type="OrthoDB" id="3176171at2759"/>
<dbReference type="GO" id="GO:0003777">
    <property type="term" value="F:microtubule motor activity"/>
    <property type="evidence" value="ECO:0007669"/>
    <property type="project" value="InterPro"/>
</dbReference>
<keyword evidence="18" id="KW-1185">Reference proteome</keyword>
<dbReference type="GO" id="GO:0007018">
    <property type="term" value="P:microtubule-based movement"/>
    <property type="evidence" value="ECO:0007669"/>
    <property type="project" value="InterPro"/>
</dbReference>
<dbReference type="PROSITE" id="PS50067">
    <property type="entry name" value="KINESIN_MOTOR_2"/>
    <property type="match status" value="1"/>
</dbReference>
<sequence length="775" mass="86381">MCLRSWLRCRRRVSDCDEPEPKEFAFEKTTDTVLAADEKTEAVCEKTAVKPVEKKPPPMSRVTRNNQMRVSNVGPGVGAAGAGGAPAAYTNGHGGDTTGRRGAENVPPHQNSRVTQQLRAHAPSSGRRSRTGSTPSAVSVPQHGPPSSPPAPPAPQPIHVPPQSHHHQRKHKEFNAPISGAGRTATAAAASSAVSVPHAVASGAVRRSNVVKEVERLKENRERRRQRQAELKEEKEALMNMDPGNPNWEFLAMIREYQNSIDFKPLTGAEPVEDHQITVCVRKRPLNKKEISKKEVDVISVPTKDQMIVHEPKNKVDLTKYLENQKFRFDYAFDDTCTNEIVYKYTAKPLVQTIFEGGMATCFAYGQTGSGKTHTMGGDFQGKTQDCKKGVYAMAARDVFAYLKSPKYKPLNLIVSASFFEIYSGKVFDLLADKAKLRVLEDGKQQVQIVGLTEKVVDSVDEVLKLIQSGNQARTSGQTSANSNSSRSHAVFQIIVRSPGMHRVHGKFSLIDLAGNERGADTSSANRQTRMEGAEINKSLLALKECIRALGMKGNHLPFRASKLTQVLRDSFIGDKSRTCMIAMISPAMSSCEHSLNTLRYADRVKELGTSDPSRPRPESPIADVEMEPATDDLAQLRSLNEGDMSAEMYTFHEAISELQRAEEEVLDNHKAISDYMQHAIGRCNQLLNLTRDVDYDQDGLSYKYSKRHRCDLPSDGYGRRARNYRMLAYATQWEELLNEQLAVLAQSRDLVAEFRLKMQREEHISRRMQPPRHH</sequence>